<dbReference type="OrthoDB" id="5701636at2"/>
<protein>
    <submittedName>
        <fullName evidence="1">Uncharacterized protein</fullName>
    </submittedName>
</protein>
<gene>
    <name evidence="1" type="ORF">BDD21_4957</name>
</gene>
<evidence type="ECO:0000313" key="1">
    <source>
        <dbReference type="EMBL" id="RKT47389.1"/>
    </source>
</evidence>
<dbReference type="RefSeq" id="WP_120799369.1">
    <property type="nucleotide sequence ID" value="NZ_RBXL01000001.1"/>
</dbReference>
<proteinExistence type="predicted"/>
<dbReference type="AlphaFoldDB" id="A0A495VDG7"/>
<organism evidence="1 2">
    <name type="scientific">Thiocapsa rosea</name>
    <dbReference type="NCBI Taxonomy" id="69360"/>
    <lineage>
        <taxon>Bacteria</taxon>
        <taxon>Pseudomonadati</taxon>
        <taxon>Pseudomonadota</taxon>
        <taxon>Gammaproteobacteria</taxon>
        <taxon>Chromatiales</taxon>
        <taxon>Chromatiaceae</taxon>
        <taxon>Thiocapsa</taxon>
    </lineage>
</organism>
<evidence type="ECO:0000313" key="2">
    <source>
        <dbReference type="Proteomes" id="UP000274556"/>
    </source>
</evidence>
<comment type="caution">
    <text evidence="1">The sequence shown here is derived from an EMBL/GenBank/DDBJ whole genome shotgun (WGS) entry which is preliminary data.</text>
</comment>
<reference evidence="1 2" key="1">
    <citation type="submission" date="2018-10" db="EMBL/GenBank/DDBJ databases">
        <title>Genomic Encyclopedia of Archaeal and Bacterial Type Strains, Phase II (KMG-II): from individual species to whole genera.</title>
        <authorList>
            <person name="Goeker M."/>
        </authorList>
    </citation>
    <scope>NUCLEOTIDE SEQUENCE [LARGE SCALE GENOMIC DNA]</scope>
    <source>
        <strain evidence="1 2">DSM 235</strain>
    </source>
</reference>
<dbReference type="Proteomes" id="UP000274556">
    <property type="component" value="Unassembled WGS sequence"/>
</dbReference>
<keyword evidence="2" id="KW-1185">Reference proteome</keyword>
<sequence length="403" mass="45472">MDSAINLIPDHALRPLVDRLLLEQGRLDPLELLLAADLLAYEDYAAWRTGRRSELQGTLRAAPEVVADFLEEAGAYARRQKLVAVALEHTAWGDRERPLCIGPDAELTRACALSYAPPPERCQLDLFQDSTAVLLEEDVRTALVEHRIDRARDQVARLMHREPGHPRLGGFLRLIQALDDADASVHGGRVEERWHELEEIGPLAGQLLGHRARDFLGTLWAGLAERLAGRSFGRGSGECHAAIAWTRAGRWERAREAIEAERDWRDQPALVLVHAEACWRVHDPFGARRDWLWLCRESPSAAERALRDPAFPDRRLADLWAVFGDLDLDDDLVTEDFPAWLLLQDPGAFAAIPPTETSTDDRDTAYRLLHGLVTGEDTIDRRRALGEIHPDLLRQFLVSRRCR</sequence>
<name>A0A495VDG7_9GAMM</name>
<accession>A0A495VDG7</accession>
<dbReference type="EMBL" id="RBXL01000001">
    <property type="protein sequence ID" value="RKT47389.1"/>
    <property type="molecule type" value="Genomic_DNA"/>
</dbReference>